<dbReference type="InterPro" id="IPR023058">
    <property type="entry name" value="PPIase_PpiC_CS"/>
</dbReference>
<dbReference type="PROSITE" id="PS50198">
    <property type="entry name" value="PPIC_PPIASE_2"/>
    <property type="match status" value="1"/>
</dbReference>
<reference evidence="5 6" key="1">
    <citation type="submission" date="2019-01" db="EMBL/GenBank/DDBJ databases">
        <title>Egibacter rhizosphaerae EGI 80759T.</title>
        <authorList>
            <person name="Chen D.-D."/>
            <person name="Tian Y."/>
            <person name="Jiao J.-Y."/>
            <person name="Zhang X.-T."/>
            <person name="Zhang Y.-G."/>
            <person name="Zhang Y."/>
            <person name="Xiao M."/>
            <person name="Shu W.-S."/>
            <person name="Li W.-J."/>
        </authorList>
    </citation>
    <scope>NUCLEOTIDE SEQUENCE [LARGE SCALE GENOMIC DNA]</scope>
    <source>
        <strain evidence="5 6">EGI 80759</strain>
    </source>
</reference>
<dbReference type="InterPro" id="IPR000297">
    <property type="entry name" value="PPIase_PpiC"/>
</dbReference>
<dbReference type="KEGG" id="erz:ER308_17075"/>
<feature type="signal peptide" evidence="3">
    <location>
        <begin position="1"/>
        <end position="24"/>
    </location>
</feature>
<name>A0A411YIQ9_9ACTN</name>
<dbReference type="InterPro" id="IPR050245">
    <property type="entry name" value="PrsA_foldase"/>
</dbReference>
<dbReference type="OrthoDB" id="14196at2"/>
<feature type="chain" id="PRO_5019561031" description="PpiC domain-containing protein" evidence="3">
    <location>
        <begin position="25"/>
        <end position="330"/>
    </location>
</feature>
<keyword evidence="6" id="KW-1185">Reference proteome</keyword>
<dbReference type="InterPro" id="IPR046357">
    <property type="entry name" value="PPIase_dom_sf"/>
</dbReference>
<sequence length="330" mass="35607">MPRFLPARPTAVLVVLAFALAACAEVTGTGDPTMAAQVGERTIALDEVSETADEQGDQVAQTEADLDPQAARASEAQALTQLIVVELFEIGAGELGVEPTEEDLAEEREQLEAQFGGPEGLEQAGIEDEDLRLFALQEAVLEELVDDEELSEGLEDLRGARHILVESEEEAEDAIDRLDDEDFEDVAMDVSIDEGSAQQGGELGTIAPGELVPEFEDALHELEVGEVSDPVESEFGWHVIERLEDPDDELAEDQVRQEVGQQEFTAWIQGVAADTEIEVNPRFGAWNTEMLEVDPAGALDRPGPLEQRADDTDETPEAANDADDEGVSGS</sequence>
<dbReference type="GO" id="GO:0003755">
    <property type="term" value="F:peptidyl-prolyl cis-trans isomerase activity"/>
    <property type="evidence" value="ECO:0007669"/>
    <property type="project" value="UniProtKB-KW"/>
</dbReference>
<keyword evidence="1" id="KW-0413">Isomerase</keyword>
<proteinExistence type="predicted"/>
<dbReference type="Gene3D" id="3.10.50.40">
    <property type="match status" value="1"/>
</dbReference>
<feature type="compositionally biased region" description="Acidic residues" evidence="2">
    <location>
        <begin position="311"/>
        <end position="330"/>
    </location>
</feature>
<evidence type="ECO:0000313" key="6">
    <source>
        <dbReference type="Proteomes" id="UP000291469"/>
    </source>
</evidence>
<dbReference type="SUPFAM" id="SSF109998">
    <property type="entry name" value="Triger factor/SurA peptide-binding domain-like"/>
    <property type="match status" value="1"/>
</dbReference>
<gene>
    <name evidence="5" type="ORF">ER308_17075</name>
</gene>
<feature type="region of interest" description="Disordered" evidence="2">
    <location>
        <begin position="291"/>
        <end position="330"/>
    </location>
</feature>
<dbReference type="AlphaFoldDB" id="A0A411YIQ9"/>
<evidence type="ECO:0000256" key="1">
    <source>
        <dbReference type="PROSITE-ProRule" id="PRU00278"/>
    </source>
</evidence>
<dbReference type="Proteomes" id="UP000291469">
    <property type="component" value="Chromosome"/>
</dbReference>
<dbReference type="PANTHER" id="PTHR47245:SF2">
    <property type="entry name" value="PEPTIDYL-PROLYL CIS-TRANS ISOMERASE HP_0175-RELATED"/>
    <property type="match status" value="1"/>
</dbReference>
<dbReference type="Pfam" id="PF13624">
    <property type="entry name" value="SurA_N_3"/>
    <property type="match status" value="1"/>
</dbReference>
<dbReference type="PANTHER" id="PTHR47245">
    <property type="entry name" value="PEPTIDYLPROLYL ISOMERASE"/>
    <property type="match status" value="1"/>
</dbReference>
<keyword evidence="3" id="KW-0732">Signal</keyword>
<evidence type="ECO:0000259" key="4">
    <source>
        <dbReference type="PROSITE" id="PS50198"/>
    </source>
</evidence>
<dbReference type="SUPFAM" id="SSF54534">
    <property type="entry name" value="FKBP-like"/>
    <property type="match status" value="1"/>
</dbReference>
<feature type="domain" description="PpiC" evidence="4">
    <location>
        <begin position="155"/>
        <end position="244"/>
    </location>
</feature>
<evidence type="ECO:0000256" key="3">
    <source>
        <dbReference type="SAM" id="SignalP"/>
    </source>
</evidence>
<dbReference type="PROSITE" id="PS51257">
    <property type="entry name" value="PROKAR_LIPOPROTEIN"/>
    <property type="match status" value="1"/>
</dbReference>
<keyword evidence="1" id="KW-0697">Rotamase</keyword>
<protein>
    <recommendedName>
        <fullName evidence="4">PpiC domain-containing protein</fullName>
    </recommendedName>
</protein>
<dbReference type="RefSeq" id="WP_131156106.1">
    <property type="nucleotide sequence ID" value="NZ_CP036402.1"/>
</dbReference>
<evidence type="ECO:0000313" key="5">
    <source>
        <dbReference type="EMBL" id="QBI21113.1"/>
    </source>
</evidence>
<accession>A0A411YIQ9</accession>
<dbReference type="PROSITE" id="PS01096">
    <property type="entry name" value="PPIC_PPIASE_1"/>
    <property type="match status" value="1"/>
</dbReference>
<organism evidence="5 6">
    <name type="scientific">Egibacter rhizosphaerae</name>
    <dbReference type="NCBI Taxonomy" id="1670831"/>
    <lineage>
        <taxon>Bacteria</taxon>
        <taxon>Bacillati</taxon>
        <taxon>Actinomycetota</taxon>
        <taxon>Nitriliruptoria</taxon>
        <taxon>Egibacterales</taxon>
        <taxon>Egibacteraceae</taxon>
        <taxon>Egibacter</taxon>
    </lineage>
</organism>
<evidence type="ECO:0000256" key="2">
    <source>
        <dbReference type="SAM" id="MobiDB-lite"/>
    </source>
</evidence>
<dbReference type="EMBL" id="CP036402">
    <property type="protein sequence ID" value="QBI21113.1"/>
    <property type="molecule type" value="Genomic_DNA"/>
</dbReference>
<dbReference type="InterPro" id="IPR027304">
    <property type="entry name" value="Trigger_fact/SurA_dom_sf"/>
</dbReference>
<dbReference type="Pfam" id="PF00639">
    <property type="entry name" value="Rotamase"/>
    <property type="match status" value="1"/>
</dbReference>